<organism evidence="1 2">
    <name type="scientific">Natrinema versiforme JCM 10478</name>
    <dbReference type="NCBI Taxonomy" id="1227496"/>
    <lineage>
        <taxon>Archaea</taxon>
        <taxon>Methanobacteriati</taxon>
        <taxon>Methanobacteriota</taxon>
        <taxon>Stenosarchaea group</taxon>
        <taxon>Halobacteria</taxon>
        <taxon>Halobacteriales</taxon>
        <taxon>Natrialbaceae</taxon>
        <taxon>Natrinema</taxon>
    </lineage>
</organism>
<keyword evidence="2" id="KW-1185">Reference proteome</keyword>
<evidence type="ECO:0000313" key="2">
    <source>
        <dbReference type="Proteomes" id="UP000011632"/>
    </source>
</evidence>
<protein>
    <submittedName>
        <fullName evidence="1">Uncharacterized protein</fullName>
    </submittedName>
</protein>
<reference evidence="1 2" key="1">
    <citation type="journal article" date="2014" name="PLoS Genet.">
        <title>Phylogenetically driven sequencing of extremely halophilic archaea reveals strategies for static and dynamic osmo-response.</title>
        <authorList>
            <person name="Becker E.A."/>
            <person name="Seitzer P.M."/>
            <person name="Tritt A."/>
            <person name="Larsen D."/>
            <person name="Krusor M."/>
            <person name="Yao A.I."/>
            <person name="Wu D."/>
            <person name="Madern D."/>
            <person name="Eisen J.A."/>
            <person name="Darling A.E."/>
            <person name="Facciotti M.T."/>
        </authorList>
    </citation>
    <scope>NUCLEOTIDE SEQUENCE [LARGE SCALE GENOMIC DNA]</scope>
    <source>
        <strain evidence="1 2">JCM 10478</strain>
    </source>
</reference>
<accession>L9Y0W4</accession>
<name>L9Y0W4_9EURY</name>
<evidence type="ECO:0000313" key="1">
    <source>
        <dbReference type="EMBL" id="ELY67734.1"/>
    </source>
</evidence>
<dbReference type="Proteomes" id="UP000011632">
    <property type="component" value="Unassembled WGS sequence"/>
</dbReference>
<proteinExistence type="predicted"/>
<dbReference type="EMBL" id="AOID01000027">
    <property type="protein sequence ID" value="ELY67734.1"/>
    <property type="molecule type" value="Genomic_DNA"/>
</dbReference>
<sequence>MLPWELVILTESAIQVFPSCHGLPCFTYNLMHIMLIYKESMLALRFVQPMGTQQILTKCPMLVKIQK</sequence>
<gene>
    <name evidence="1" type="ORF">C489_09246</name>
</gene>
<comment type="caution">
    <text evidence="1">The sequence shown here is derived from an EMBL/GenBank/DDBJ whole genome shotgun (WGS) entry which is preliminary data.</text>
</comment>
<dbReference type="AlphaFoldDB" id="L9Y0W4"/>